<dbReference type="RefSeq" id="WP_204466321.1">
    <property type="nucleotide sequence ID" value="NZ_JAFBCV010000006.1"/>
</dbReference>
<feature type="domain" description="N-acetyltransferase" evidence="1">
    <location>
        <begin position="17"/>
        <end position="187"/>
    </location>
</feature>
<evidence type="ECO:0000259" key="1">
    <source>
        <dbReference type="PROSITE" id="PS51186"/>
    </source>
</evidence>
<reference evidence="2" key="1">
    <citation type="submission" date="2021-01" db="EMBL/GenBank/DDBJ databases">
        <title>Genomic Encyclopedia of Type Strains, Phase IV (KMG-IV): sequencing the most valuable type-strain genomes for metagenomic binning, comparative biology and taxonomic classification.</title>
        <authorList>
            <person name="Goeker M."/>
        </authorList>
    </citation>
    <scope>NUCLEOTIDE SEQUENCE</scope>
    <source>
        <strain evidence="2">DSM 21943</strain>
    </source>
</reference>
<proteinExistence type="predicted"/>
<dbReference type="PANTHER" id="PTHR43441:SF3">
    <property type="entry name" value="ACETYLTRANSFERASE"/>
    <property type="match status" value="1"/>
</dbReference>
<dbReference type="InterPro" id="IPR000182">
    <property type="entry name" value="GNAT_dom"/>
</dbReference>
<dbReference type="EMBL" id="JAFBCV010000006">
    <property type="protein sequence ID" value="MBM7838954.1"/>
    <property type="molecule type" value="Genomic_DNA"/>
</dbReference>
<organism evidence="2 3">
    <name type="scientific">Shouchella xiaoxiensis</name>
    <dbReference type="NCBI Taxonomy" id="766895"/>
    <lineage>
        <taxon>Bacteria</taxon>
        <taxon>Bacillati</taxon>
        <taxon>Bacillota</taxon>
        <taxon>Bacilli</taxon>
        <taxon>Bacillales</taxon>
        <taxon>Bacillaceae</taxon>
        <taxon>Shouchella</taxon>
    </lineage>
</organism>
<dbReference type="SUPFAM" id="SSF55729">
    <property type="entry name" value="Acyl-CoA N-acyltransferases (Nat)"/>
    <property type="match status" value="1"/>
</dbReference>
<comment type="caution">
    <text evidence="2">The sequence shown here is derived from an EMBL/GenBank/DDBJ whole genome shotgun (WGS) entry which is preliminary data.</text>
</comment>
<dbReference type="Proteomes" id="UP001179280">
    <property type="component" value="Unassembled WGS sequence"/>
</dbReference>
<dbReference type="PROSITE" id="PS51186">
    <property type="entry name" value="GNAT"/>
    <property type="match status" value="1"/>
</dbReference>
<sequence length="192" mass="22191">MMQASFNTVPTFKTKRLFIRPPKEGDGQALFESLQTSQNELAPWLTWVQQFKHAGEAEEGVRQAYRDFMQLKDLRFHLFELESGSFIGSAGLHEIKWTVPRMEIGYWLDSRYTGKGYMVEAVQQLISFAFYTLQAHRLEIRCDPKNEKSRAIAEKLHFQLEAVLIENERCTYGPGFADTCVYSLIASTYKTT</sequence>
<gene>
    <name evidence="2" type="ORF">JOC54_002224</name>
</gene>
<evidence type="ECO:0000313" key="2">
    <source>
        <dbReference type="EMBL" id="MBM7838954.1"/>
    </source>
</evidence>
<evidence type="ECO:0000313" key="3">
    <source>
        <dbReference type="Proteomes" id="UP001179280"/>
    </source>
</evidence>
<dbReference type="Pfam" id="PF13302">
    <property type="entry name" value="Acetyltransf_3"/>
    <property type="match status" value="1"/>
</dbReference>
<name>A0ABS2STU8_9BACI</name>
<accession>A0ABS2STU8</accession>
<dbReference type="InterPro" id="IPR016181">
    <property type="entry name" value="Acyl_CoA_acyltransferase"/>
</dbReference>
<dbReference type="InterPro" id="IPR051908">
    <property type="entry name" value="Ribosomal_N-acetyltransferase"/>
</dbReference>
<dbReference type="Gene3D" id="3.40.630.30">
    <property type="match status" value="1"/>
</dbReference>
<keyword evidence="3" id="KW-1185">Reference proteome</keyword>
<dbReference type="PANTHER" id="PTHR43441">
    <property type="entry name" value="RIBOSOMAL-PROTEIN-SERINE ACETYLTRANSFERASE"/>
    <property type="match status" value="1"/>
</dbReference>
<protein>
    <submittedName>
        <fullName evidence="2">RimJ/RimL family protein N-acetyltransferase</fullName>
    </submittedName>
</protein>